<dbReference type="InterPro" id="IPR006626">
    <property type="entry name" value="PbH1"/>
</dbReference>
<protein>
    <submittedName>
        <fullName evidence="4">Por secretion system C-terminal sorting domain-containing protein</fullName>
    </submittedName>
</protein>
<dbReference type="SMART" id="SM00710">
    <property type="entry name" value="PbH1"/>
    <property type="match status" value="6"/>
</dbReference>
<evidence type="ECO:0000256" key="2">
    <source>
        <dbReference type="SAM" id="SignalP"/>
    </source>
</evidence>
<evidence type="ECO:0000256" key="1">
    <source>
        <dbReference type="ARBA" id="ARBA00022729"/>
    </source>
</evidence>
<proteinExistence type="predicted"/>
<dbReference type="NCBIfam" id="TIGR04183">
    <property type="entry name" value="Por_Secre_tail"/>
    <property type="match status" value="1"/>
</dbReference>
<dbReference type="NCBIfam" id="NF041518">
    <property type="entry name" value="choice_anch_Q"/>
    <property type="match status" value="1"/>
</dbReference>
<dbReference type="EMBL" id="CAXJRC010000041">
    <property type="protein sequence ID" value="CAL2107727.1"/>
    <property type="molecule type" value="Genomic_DNA"/>
</dbReference>
<feature type="domain" description="Secretion system C-terminal sorting" evidence="3">
    <location>
        <begin position="500"/>
        <end position="566"/>
    </location>
</feature>
<dbReference type="InterPro" id="IPR011050">
    <property type="entry name" value="Pectin_lyase_fold/virulence"/>
</dbReference>
<name>A0ABM9PPP3_9FLAO</name>
<dbReference type="InterPro" id="IPR026444">
    <property type="entry name" value="Secre_tail"/>
</dbReference>
<dbReference type="SUPFAM" id="SSF51126">
    <property type="entry name" value="Pectin lyase-like"/>
    <property type="match status" value="1"/>
</dbReference>
<reference evidence="4 5" key="1">
    <citation type="submission" date="2024-05" db="EMBL/GenBank/DDBJ databases">
        <authorList>
            <person name="Duchaud E."/>
        </authorList>
    </citation>
    <scope>NUCLEOTIDE SEQUENCE [LARGE SCALE GENOMIC DNA]</scope>
    <source>
        <strain evidence="4">Ena-SAMPLE-TAB-13-05-2024-13:56:06:370-140305</strain>
    </source>
</reference>
<organism evidence="4 5">
    <name type="scientific">Tenacibaculum vairaonense</name>
    <dbReference type="NCBI Taxonomy" id="3137860"/>
    <lineage>
        <taxon>Bacteria</taxon>
        <taxon>Pseudomonadati</taxon>
        <taxon>Bacteroidota</taxon>
        <taxon>Flavobacteriia</taxon>
        <taxon>Flavobacteriales</taxon>
        <taxon>Flavobacteriaceae</taxon>
        <taxon>Tenacibaculum</taxon>
    </lineage>
</organism>
<feature type="signal peptide" evidence="2">
    <location>
        <begin position="1"/>
        <end position="21"/>
    </location>
</feature>
<feature type="chain" id="PRO_5046102382" evidence="2">
    <location>
        <begin position="22"/>
        <end position="568"/>
    </location>
</feature>
<dbReference type="Gene3D" id="2.160.20.10">
    <property type="entry name" value="Single-stranded right-handed beta-helix, Pectin lyase-like"/>
    <property type="match status" value="1"/>
</dbReference>
<accession>A0ABM9PPP3</accession>
<keyword evidence="5" id="KW-1185">Reference proteome</keyword>
<dbReference type="InterPro" id="IPR012334">
    <property type="entry name" value="Pectin_lyas_fold"/>
</dbReference>
<dbReference type="Pfam" id="PF18962">
    <property type="entry name" value="Por_Secre_tail"/>
    <property type="match status" value="1"/>
</dbReference>
<dbReference type="Proteomes" id="UP001497602">
    <property type="component" value="Unassembled WGS sequence"/>
</dbReference>
<dbReference type="InterPro" id="IPR059226">
    <property type="entry name" value="Choice_anch_Q_dom"/>
</dbReference>
<sequence length="568" mass="63921">MKKTMLLLAFLLTGSTIFSQGNCDCDHYISNLSLTNFNQIKGDYFNYQPGDVFCLESGNYRGIRLVNFKGTKDKPLIFRNNGGEVFVNESTYPAIEIKESAHIIFTGTGDDTYTYGFKVIASNSTAVGIAAFSTDIEMDHIKVESSGFAGFMAKTNPVCHDPQTWRRSGYIMKNINLHHNYIKDTEGEGFYIGSTGGYKVKARLKCGNEDAFPHWLENVDIHHNIVENAGWDGIQVNLVRKNGNVYNNTITGYGVTPNSYQKFAMSIGGGVYNVYNNVIKNTQDGKGMQFISAQSGTKIYNNIIINPKAEGIFLHSRHVFEDPNRGYFILNNTIINPEKSGVKFYSDIKQSEYPSLINTTQIDVPSYFVNNIIVNPGNTYETGNTWKGISENYFDFNTPAERDALKKYITSNLLSKKIDTLGFTDYTNHNYTPNSSSSAMVDTGENLVKFGITSDLKEISRPQNNAFDIGAYELKQTVVLSNKSILKTTPINSQNDLLNIYPNPSQEFVKVDSNEPIQKVSFYNTNGNLLEEIEYPKSKISLKRLKQGVYFMKINYSDRSETHQIIKK</sequence>
<comment type="caution">
    <text evidence="4">The sequence shown here is derived from an EMBL/GenBank/DDBJ whole genome shotgun (WGS) entry which is preliminary data.</text>
</comment>
<gene>
    <name evidence="4" type="ORF">T190115A13A_40249</name>
</gene>
<evidence type="ECO:0000313" key="4">
    <source>
        <dbReference type="EMBL" id="CAL2107727.1"/>
    </source>
</evidence>
<evidence type="ECO:0000313" key="5">
    <source>
        <dbReference type="Proteomes" id="UP001497602"/>
    </source>
</evidence>
<evidence type="ECO:0000259" key="3">
    <source>
        <dbReference type="Pfam" id="PF18962"/>
    </source>
</evidence>
<dbReference type="RefSeq" id="WP_348739321.1">
    <property type="nucleotide sequence ID" value="NZ_CAXJRC010000041.1"/>
</dbReference>
<keyword evidence="1 2" id="KW-0732">Signal</keyword>